<evidence type="ECO:0000256" key="4">
    <source>
        <dbReference type="ARBA" id="ARBA00022989"/>
    </source>
</evidence>
<accession>A0A0R2KUI2</accession>
<feature type="transmembrane region" description="Helical" evidence="6">
    <location>
        <begin position="126"/>
        <end position="148"/>
    </location>
</feature>
<feature type="transmembrane region" description="Helical" evidence="6">
    <location>
        <begin position="36"/>
        <end position="57"/>
    </location>
</feature>
<comment type="subcellular location">
    <subcellularLocation>
        <location evidence="1">Cell membrane</location>
        <topology evidence="1">Multi-pass membrane protein</topology>
    </subcellularLocation>
</comment>
<feature type="domain" description="Major facilitator superfamily (MFS) profile" evidence="7">
    <location>
        <begin position="1"/>
        <end position="388"/>
    </location>
</feature>
<dbReference type="InterPro" id="IPR036259">
    <property type="entry name" value="MFS_trans_sf"/>
</dbReference>
<keyword evidence="3 6" id="KW-0812">Transmembrane</keyword>
<organism evidence="8 9">
    <name type="scientific">Pediococcus stilesii</name>
    <dbReference type="NCBI Taxonomy" id="331679"/>
    <lineage>
        <taxon>Bacteria</taxon>
        <taxon>Bacillati</taxon>
        <taxon>Bacillota</taxon>
        <taxon>Bacilli</taxon>
        <taxon>Lactobacillales</taxon>
        <taxon>Lactobacillaceae</taxon>
        <taxon>Pediococcus</taxon>
    </lineage>
</organism>
<dbReference type="Gene3D" id="1.20.1250.20">
    <property type="entry name" value="MFS general substrate transporter like domains"/>
    <property type="match status" value="1"/>
</dbReference>
<dbReference type="PANTHER" id="PTHR23523:SF2">
    <property type="entry name" value="2-NITROIMIDAZOLE TRANSPORTER"/>
    <property type="match status" value="1"/>
</dbReference>
<evidence type="ECO:0000313" key="9">
    <source>
        <dbReference type="Proteomes" id="UP000051859"/>
    </source>
</evidence>
<dbReference type="GO" id="GO:0022857">
    <property type="term" value="F:transmembrane transporter activity"/>
    <property type="evidence" value="ECO:0007669"/>
    <property type="project" value="InterPro"/>
</dbReference>
<feature type="transmembrane region" description="Helical" evidence="6">
    <location>
        <begin position="92"/>
        <end position="114"/>
    </location>
</feature>
<keyword evidence="2" id="KW-0813">Transport</keyword>
<feature type="transmembrane region" description="Helical" evidence="6">
    <location>
        <begin position="270"/>
        <end position="290"/>
    </location>
</feature>
<comment type="caution">
    <text evidence="8">The sequence shown here is derived from an EMBL/GenBank/DDBJ whole genome shotgun (WGS) entry which is preliminary data.</text>
</comment>
<dbReference type="GO" id="GO:0005886">
    <property type="term" value="C:plasma membrane"/>
    <property type="evidence" value="ECO:0007669"/>
    <property type="project" value="UniProtKB-SubCell"/>
</dbReference>
<dbReference type="InterPro" id="IPR052524">
    <property type="entry name" value="MFS_Cyanate_Porter"/>
</dbReference>
<dbReference type="Proteomes" id="UP000051859">
    <property type="component" value="Unassembled WGS sequence"/>
</dbReference>
<protein>
    <submittedName>
        <fullName evidence="8">MFS family major facilitator transporter</fullName>
    </submittedName>
</protein>
<dbReference type="InterPro" id="IPR011701">
    <property type="entry name" value="MFS"/>
</dbReference>
<feature type="transmembrane region" description="Helical" evidence="6">
    <location>
        <begin position="69"/>
        <end position="86"/>
    </location>
</feature>
<feature type="transmembrane region" description="Helical" evidence="6">
    <location>
        <begin position="367"/>
        <end position="386"/>
    </location>
</feature>
<evidence type="ECO:0000256" key="2">
    <source>
        <dbReference type="ARBA" id="ARBA00022448"/>
    </source>
</evidence>
<reference evidence="8 9" key="1">
    <citation type="journal article" date="2015" name="Genome Announc.">
        <title>Expanding the biotechnology potential of lactobacilli through comparative genomics of 213 strains and associated genera.</title>
        <authorList>
            <person name="Sun Z."/>
            <person name="Harris H.M."/>
            <person name="McCann A."/>
            <person name="Guo C."/>
            <person name="Argimon S."/>
            <person name="Zhang W."/>
            <person name="Yang X."/>
            <person name="Jeffery I.B."/>
            <person name="Cooney J.C."/>
            <person name="Kagawa T.F."/>
            <person name="Liu W."/>
            <person name="Song Y."/>
            <person name="Salvetti E."/>
            <person name="Wrobel A."/>
            <person name="Rasinkangas P."/>
            <person name="Parkhill J."/>
            <person name="Rea M.C."/>
            <person name="O'Sullivan O."/>
            <person name="Ritari J."/>
            <person name="Douillard F.P."/>
            <person name="Paul Ross R."/>
            <person name="Yang R."/>
            <person name="Briner A.E."/>
            <person name="Felis G.E."/>
            <person name="de Vos W.M."/>
            <person name="Barrangou R."/>
            <person name="Klaenhammer T.R."/>
            <person name="Caufield P.W."/>
            <person name="Cui Y."/>
            <person name="Zhang H."/>
            <person name="O'Toole P.W."/>
        </authorList>
    </citation>
    <scope>NUCLEOTIDE SEQUENCE [LARGE SCALE GENOMIC DNA]</scope>
    <source>
        <strain evidence="8 9">DSM 18001</strain>
    </source>
</reference>
<dbReference type="EMBL" id="JQBX01000025">
    <property type="protein sequence ID" value="KRN93129.1"/>
    <property type="molecule type" value="Genomic_DNA"/>
</dbReference>
<evidence type="ECO:0000313" key="8">
    <source>
        <dbReference type="EMBL" id="KRN93129.1"/>
    </source>
</evidence>
<name>A0A0R2KUI2_9LACO</name>
<proteinExistence type="predicted"/>
<dbReference type="Pfam" id="PF07690">
    <property type="entry name" value="MFS_1"/>
    <property type="match status" value="1"/>
</dbReference>
<dbReference type="PROSITE" id="PS50850">
    <property type="entry name" value="MFS"/>
    <property type="match status" value="1"/>
</dbReference>
<keyword evidence="4 6" id="KW-1133">Transmembrane helix</keyword>
<dbReference type="AlphaFoldDB" id="A0A0R2KUI2"/>
<dbReference type="PANTHER" id="PTHR23523">
    <property type="match status" value="1"/>
</dbReference>
<feature type="transmembrane region" description="Helical" evidence="6">
    <location>
        <begin position="296"/>
        <end position="321"/>
    </location>
</feature>
<feature type="transmembrane region" description="Helical" evidence="6">
    <location>
        <begin position="154"/>
        <end position="173"/>
    </location>
</feature>
<feature type="transmembrane region" description="Helical" evidence="6">
    <location>
        <begin position="204"/>
        <end position="225"/>
    </location>
</feature>
<dbReference type="InterPro" id="IPR020846">
    <property type="entry name" value="MFS_dom"/>
</dbReference>
<evidence type="ECO:0000256" key="1">
    <source>
        <dbReference type="ARBA" id="ARBA00004651"/>
    </source>
</evidence>
<feature type="transmembrane region" description="Helical" evidence="6">
    <location>
        <begin position="237"/>
        <end position="258"/>
    </location>
</feature>
<dbReference type="STRING" id="331679.IV81_GL000953"/>
<evidence type="ECO:0000256" key="5">
    <source>
        <dbReference type="ARBA" id="ARBA00023136"/>
    </source>
</evidence>
<evidence type="ECO:0000256" key="6">
    <source>
        <dbReference type="SAM" id="Phobius"/>
    </source>
</evidence>
<evidence type="ECO:0000259" key="7">
    <source>
        <dbReference type="PROSITE" id="PS50850"/>
    </source>
</evidence>
<keyword evidence="5 6" id="KW-0472">Membrane</keyword>
<keyword evidence="9" id="KW-1185">Reference proteome</keyword>
<sequence length="389" mass="42776">MGMIASVILIGSMMRSPITTIPLMIGDLARQLGTSTGSLGILTTLPLVMFMLFSNFASTVLKRLGFKRSLMLTLIILLLGSLFRLIVTMPTILLGTILIGTAIAYLNVFMPSFVSAYFPQRIGTYTTLYTFSMMFGSSIFNLITAPIIAISGWWSMLVVLVGIPLAALVVWILTIKWVPEEMKTSVEAPIRKEKGSKIWSNKRAWPFLFTFGCQSVIMYTITAWMPPLMKFHHVNPGMVGIIMALFSLMGLPVSIILPQLLTKLNRVSEIVLILSGGIAGLIAAGMLFVQNTSATWFWMLEILLIGYTVNLLFIFVMTMFAIKTTDPYQTARLSGMAQAGGYFISALGPTLYGIAFSSNPTGMTQNMVYMGLVMLGTIMAIMIVRIEDV</sequence>
<evidence type="ECO:0000256" key="3">
    <source>
        <dbReference type="ARBA" id="ARBA00022692"/>
    </source>
</evidence>
<gene>
    <name evidence="8" type="ORF">IV81_GL000953</name>
</gene>
<dbReference type="SUPFAM" id="SSF103473">
    <property type="entry name" value="MFS general substrate transporter"/>
    <property type="match status" value="1"/>
</dbReference>
<feature type="transmembrane region" description="Helical" evidence="6">
    <location>
        <begin position="333"/>
        <end position="355"/>
    </location>
</feature>
<dbReference type="PATRIC" id="fig|331679.3.peg.961"/>